<organism evidence="2 3">
    <name type="scientific">Candidatus Spechtbacteria bacterium RIFCSPHIGHO2_01_FULL_43_30</name>
    <dbReference type="NCBI Taxonomy" id="1802158"/>
    <lineage>
        <taxon>Bacteria</taxon>
        <taxon>Candidatus Spechtiibacteriota</taxon>
    </lineage>
</organism>
<proteinExistence type="predicted"/>
<evidence type="ECO:0000313" key="2">
    <source>
        <dbReference type="EMBL" id="OGZ58191.1"/>
    </source>
</evidence>
<keyword evidence="1" id="KW-1133">Transmembrane helix</keyword>
<feature type="transmembrane region" description="Helical" evidence="1">
    <location>
        <begin position="36"/>
        <end position="53"/>
    </location>
</feature>
<accession>A0A1G2H7F5</accession>
<dbReference type="STRING" id="1802158.A2827_01680"/>
<protein>
    <submittedName>
        <fullName evidence="2">Uncharacterized protein</fullName>
    </submittedName>
</protein>
<name>A0A1G2H7F5_9BACT</name>
<sequence length="74" mass="8606">MKRKSRSIAYLWVSYVLLNLCIISLVAFAIWVTHSLWAFGGLFFLLGVRSPFLRTKCPKCDYEFVAIQKEDDDD</sequence>
<dbReference type="EMBL" id="MHOD01000013">
    <property type="protein sequence ID" value="OGZ58191.1"/>
    <property type="molecule type" value="Genomic_DNA"/>
</dbReference>
<keyword evidence="1" id="KW-0812">Transmembrane</keyword>
<dbReference type="Proteomes" id="UP000177932">
    <property type="component" value="Unassembled WGS sequence"/>
</dbReference>
<feature type="transmembrane region" description="Helical" evidence="1">
    <location>
        <begin position="7"/>
        <end position="30"/>
    </location>
</feature>
<evidence type="ECO:0000256" key="1">
    <source>
        <dbReference type="SAM" id="Phobius"/>
    </source>
</evidence>
<dbReference type="AlphaFoldDB" id="A0A1G2H7F5"/>
<gene>
    <name evidence="2" type="ORF">A2827_01680</name>
</gene>
<keyword evidence="1" id="KW-0472">Membrane</keyword>
<reference evidence="2 3" key="1">
    <citation type="journal article" date="2016" name="Nat. Commun.">
        <title>Thousands of microbial genomes shed light on interconnected biogeochemical processes in an aquifer system.</title>
        <authorList>
            <person name="Anantharaman K."/>
            <person name="Brown C.T."/>
            <person name="Hug L.A."/>
            <person name="Sharon I."/>
            <person name="Castelle C.J."/>
            <person name="Probst A.J."/>
            <person name="Thomas B.C."/>
            <person name="Singh A."/>
            <person name="Wilkins M.J."/>
            <person name="Karaoz U."/>
            <person name="Brodie E.L."/>
            <person name="Williams K.H."/>
            <person name="Hubbard S.S."/>
            <person name="Banfield J.F."/>
        </authorList>
    </citation>
    <scope>NUCLEOTIDE SEQUENCE [LARGE SCALE GENOMIC DNA]</scope>
</reference>
<comment type="caution">
    <text evidence="2">The sequence shown here is derived from an EMBL/GenBank/DDBJ whole genome shotgun (WGS) entry which is preliminary data.</text>
</comment>
<evidence type="ECO:0000313" key="3">
    <source>
        <dbReference type="Proteomes" id="UP000177932"/>
    </source>
</evidence>